<dbReference type="InterPro" id="IPR003717">
    <property type="entry name" value="RecO"/>
</dbReference>
<accession>A0ABU7RBI8</accession>
<dbReference type="EMBL" id="JAZGJQ010000010">
    <property type="protein sequence ID" value="MEE6147972.1"/>
    <property type="molecule type" value="Genomic_DNA"/>
</dbReference>
<evidence type="ECO:0000256" key="8">
    <source>
        <dbReference type="HAMAP-Rule" id="MF_00201"/>
    </source>
</evidence>
<keyword evidence="11" id="KW-1185">Reference proteome</keyword>
<dbReference type="SUPFAM" id="SSF57863">
    <property type="entry name" value="ArfGap/RecO-like zinc finger"/>
    <property type="match status" value="1"/>
</dbReference>
<dbReference type="HAMAP" id="MF_00201">
    <property type="entry name" value="RecO"/>
    <property type="match status" value="1"/>
</dbReference>
<reference evidence="10 11" key="1">
    <citation type="submission" date="2024-01" db="EMBL/GenBank/DDBJ databases">
        <title>Description of Olsenella sp. nov., isolated from pig feces.</title>
        <authorList>
            <person name="Chang Y.-H."/>
        </authorList>
    </citation>
    <scope>NUCLEOTIDE SEQUENCE [LARGE SCALE GENOMIC DNA]</scope>
    <source>
        <strain evidence="10 11">YH-ols2223</strain>
    </source>
</reference>
<keyword evidence="4 8" id="KW-0227">DNA damage</keyword>
<organism evidence="10 11">
    <name type="scientific">Olsenella absiana</name>
    <dbReference type="NCBI Taxonomy" id="3115222"/>
    <lineage>
        <taxon>Bacteria</taxon>
        <taxon>Bacillati</taxon>
        <taxon>Actinomycetota</taxon>
        <taxon>Coriobacteriia</taxon>
        <taxon>Coriobacteriales</taxon>
        <taxon>Atopobiaceae</taxon>
        <taxon>Olsenella</taxon>
    </lineage>
</organism>
<comment type="function">
    <text evidence="1 8">Involved in DNA repair and RecF pathway recombination.</text>
</comment>
<dbReference type="Gene3D" id="2.40.50.140">
    <property type="entry name" value="Nucleic acid-binding proteins"/>
    <property type="match status" value="1"/>
</dbReference>
<evidence type="ECO:0000256" key="5">
    <source>
        <dbReference type="ARBA" id="ARBA00023172"/>
    </source>
</evidence>
<keyword evidence="6 8" id="KW-0234">DNA repair</keyword>
<dbReference type="PANTHER" id="PTHR33991">
    <property type="entry name" value="DNA REPAIR PROTEIN RECO"/>
    <property type="match status" value="1"/>
</dbReference>
<keyword evidence="5 8" id="KW-0233">DNA recombination</keyword>
<proteinExistence type="inferred from homology"/>
<dbReference type="InterPro" id="IPR037278">
    <property type="entry name" value="ARFGAP/RecO"/>
</dbReference>
<dbReference type="Pfam" id="PF11967">
    <property type="entry name" value="RecO_N"/>
    <property type="match status" value="1"/>
</dbReference>
<evidence type="ECO:0000256" key="2">
    <source>
        <dbReference type="ARBA" id="ARBA00007452"/>
    </source>
</evidence>
<evidence type="ECO:0000256" key="7">
    <source>
        <dbReference type="ARBA" id="ARBA00033409"/>
    </source>
</evidence>
<dbReference type="SUPFAM" id="SSF50249">
    <property type="entry name" value="Nucleic acid-binding proteins"/>
    <property type="match status" value="1"/>
</dbReference>
<evidence type="ECO:0000256" key="6">
    <source>
        <dbReference type="ARBA" id="ARBA00023204"/>
    </source>
</evidence>
<comment type="caution">
    <text evidence="10">The sequence shown here is derived from an EMBL/GenBank/DDBJ whole genome shotgun (WGS) entry which is preliminary data.</text>
</comment>
<evidence type="ECO:0000259" key="9">
    <source>
        <dbReference type="Pfam" id="PF11967"/>
    </source>
</evidence>
<dbReference type="Gene3D" id="1.20.1440.120">
    <property type="entry name" value="Recombination protein O, C-terminal domain"/>
    <property type="match status" value="1"/>
</dbReference>
<dbReference type="PANTHER" id="PTHR33991:SF1">
    <property type="entry name" value="DNA REPAIR PROTEIN RECO"/>
    <property type="match status" value="1"/>
</dbReference>
<name>A0ABU7RBI8_9ACTN</name>
<comment type="similarity">
    <text evidence="2 8">Belongs to the RecO family.</text>
</comment>
<sequence length="249" mass="26780">MAGRRTYRTKAIVLGHTKLAEQDLILTLLSETGEQLRAVAKGARKPGGRLAARVELFCESDFLLARGRSLDVVSEAQVTCAHAGLRGDLERVSAASAVCEVARLTSFEDAEDPFLHAILARALTALEQAPDQGRLDLAVAAYAFKVLAHSGWRPELDSCVACGDASVTFFSAPFGGTLCSSCARNVAGAEPVDARTLAWLRSLLRSTFDELGRAEVDVATSTELLSYAHVWAATHLDARLRAFEFMLSL</sequence>
<evidence type="ECO:0000256" key="1">
    <source>
        <dbReference type="ARBA" id="ARBA00003065"/>
    </source>
</evidence>
<dbReference type="RefSeq" id="WP_330958737.1">
    <property type="nucleotide sequence ID" value="NZ_JAZGJQ010000010.1"/>
</dbReference>
<evidence type="ECO:0000313" key="10">
    <source>
        <dbReference type="EMBL" id="MEE6147972.1"/>
    </source>
</evidence>
<dbReference type="Proteomes" id="UP001332931">
    <property type="component" value="Unassembled WGS sequence"/>
</dbReference>
<dbReference type="InterPro" id="IPR042242">
    <property type="entry name" value="RecO_C"/>
</dbReference>
<dbReference type="Pfam" id="PF02565">
    <property type="entry name" value="RecO_C"/>
    <property type="match status" value="1"/>
</dbReference>
<evidence type="ECO:0000256" key="3">
    <source>
        <dbReference type="ARBA" id="ARBA00021310"/>
    </source>
</evidence>
<protein>
    <recommendedName>
        <fullName evidence="3 8">DNA repair protein RecO</fullName>
    </recommendedName>
    <alternativeName>
        <fullName evidence="7 8">Recombination protein O</fullName>
    </alternativeName>
</protein>
<evidence type="ECO:0000313" key="11">
    <source>
        <dbReference type="Proteomes" id="UP001332931"/>
    </source>
</evidence>
<dbReference type="Gene3D" id="6.20.220.20">
    <property type="entry name" value="Recombination protein O, zinc-binding domain"/>
    <property type="match status" value="1"/>
</dbReference>
<evidence type="ECO:0000256" key="4">
    <source>
        <dbReference type="ARBA" id="ARBA00022763"/>
    </source>
</evidence>
<dbReference type="InterPro" id="IPR022572">
    <property type="entry name" value="DNA_rep/recomb_RecO_N"/>
</dbReference>
<dbReference type="InterPro" id="IPR012340">
    <property type="entry name" value="NA-bd_OB-fold"/>
</dbReference>
<gene>
    <name evidence="8 10" type="primary">recO</name>
    <name evidence="10" type="ORF">VXJ25_08265</name>
</gene>
<feature type="domain" description="DNA replication/recombination mediator RecO N-terminal" evidence="9">
    <location>
        <begin position="6"/>
        <end position="78"/>
    </location>
</feature>
<dbReference type="NCBIfam" id="TIGR00613">
    <property type="entry name" value="reco"/>
    <property type="match status" value="1"/>
</dbReference>